<feature type="region of interest" description="Disordered" evidence="3">
    <location>
        <begin position="18"/>
        <end position="43"/>
    </location>
</feature>
<organism evidence="6 7">
    <name type="scientific">Lachancea fermentati</name>
    <name type="common">Zygosaccharomyces fermentati</name>
    <dbReference type="NCBI Taxonomy" id="4955"/>
    <lineage>
        <taxon>Eukaryota</taxon>
        <taxon>Fungi</taxon>
        <taxon>Dikarya</taxon>
        <taxon>Ascomycota</taxon>
        <taxon>Saccharomycotina</taxon>
        <taxon>Saccharomycetes</taxon>
        <taxon>Saccharomycetales</taxon>
        <taxon>Saccharomycetaceae</taxon>
        <taxon>Lachancea</taxon>
    </lineage>
</organism>
<comment type="subcellular location">
    <subcellularLocation>
        <location evidence="1">Membrane</location>
        <topology evidence="1">Multi-pass membrane protein</topology>
    </subcellularLocation>
</comment>
<feature type="transmembrane region" description="Helical" evidence="4">
    <location>
        <begin position="376"/>
        <end position="397"/>
    </location>
</feature>
<feature type="transmembrane region" description="Helical" evidence="4">
    <location>
        <begin position="312"/>
        <end position="333"/>
    </location>
</feature>
<feature type="transmembrane region" description="Helical" evidence="4">
    <location>
        <begin position="345"/>
        <end position="364"/>
    </location>
</feature>
<reference evidence="6 7" key="1">
    <citation type="submission" date="2016-03" db="EMBL/GenBank/DDBJ databases">
        <authorList>
            <person name="Devillers H."/>
        </authorList>
    </citation>
    <scope>NUCLEOTIDE SEQUENCE [LARGE SCALE GENOMIC DNA]</scope>
    <source>
        <strain evidence="6">CBS 6772</strain>
    </source>
</reference>
<evidence type="ECO:0000256" key="4">
    <source>
        <dbReference type="SAM" id="Phobius"/>
    </source>
</evidence>
<keyword evidence="4" id="KW-0812">Transmembrane</keyword>
<evidence type="ECO:0000259" key="5">
    <source>
        <dbReference type="PROSITE" id="PS50850"/>
    </source>
</evidence>
<keyword evidence="7" id="KW-1185">Reference proteome</keyword>
<dbReference type="EMBL" id="LT598491">
    <property type="protein sequence ID" value="SCW04595.1"/>
    <property type="molecule type" value="Genomic_DNA"/>
</dbReference>
<evidence type="ECO:0000256" key="1">
    <source>
        <dbReference type="ARBA" id="ARBA00004141"/>
    </source>
</evidence>
<dbReference type="OMA" id="DLVWQIS"/>
<dbReference type="OrthoDB" id="6509908at2759"/>
<dbReference type="InterPro" id="IPR050327">
    <property type="entry name" value="Proton-linked_MCT"/>
</dbReference>
<feature type="transmembrane region" description="Helical" evidence="4">
    <location>
        <begin position="137"/>
        <end position="160"/>
    </location>
</feature>
<name>A0A1G4ML64_LACFM</name>
<sequence>MFPLPVFKRPYKLFSRSSASNSQNAMGEVNDTPHKTSQLHTSTGYAVGDDQESYELRKFNETHPQRNKEGGGAKEEEVDDVRLIDKDIDLPDGGLQAWLVVFGSFMGLVPVFGMINSLGAIESYISKHQLASDSSSVVSWIFSIYLSISFLSCIYAGGYFDRNGGATPMYVGTLFYVGGLMATANCTSVWQFILAFSVLCGTGTGVLTTPLVSCVATWFLRKRAMATSVATIGGSIGGIVFPVLLRKLYAEVGFQWALRIVGFICLCCLVCATVFAKERQKPVAEPFKSKPEAMKWYLTSSFNWRYFLDWKFFFAALGVAFAENSLTASATFISSYSMARGNSETSSYALITTTNAVGILGRYIPGYLADRYIGRFNTVIITISLAAFFNLVMWLPFGGNIKVLWAYASLYGFSTGSILSLTPVCIGQISSTHDFGKRYSTAYLLQAIMTVPVIPVGGAIIGEGKVSDYNNFIIYTSMMMIAGSICYIISRFLCVGFKLCKF</sequence>
<feature type="transmembrane region" description="Helical" evidence="4">
    <location>
        <begin position="189"/>
        <end position="212"/>
    </location>
</feature>
<dbReference type="InterPro" id="IPR036259">
    <property type="entry name" value="MFS_trans_sf"/>
</dbReference>
<protein>
    <submittedName>
        <fullName evidence="6">LAFE_0H17018g1_1</fullName>
    </submittedName>
</protein>
<dbReference type="InterPro" id="IPR011701">
    <property type="entry name" value="MFS"/>
</dbReference>
<dbReference type="Gene3D" id="1.20.1250.20">
    <property type="entry name" value="MFS general substrate transporter like domains"/>
    <property type="match status" value="1"/>
</dbReference>
<dbReference type="PROSITE" id="PS50850">
    <property type="entry name" value="MFS"/>
    <property type="match status" value="1"/>
</dbReference>
<dbReference type="InterPro" id="IPR020846">
    <property type="entry name" value="MFS_dom"/>
</dbReference>
<dbReference type="CDD" id="cd17352">
    <property type="entry name" value="MFS_MCT_SLC16"/>
    <property type="match status" value="1"/>
</dbReference>
<dbReference type="SUPFAM" id="SSF103473">
    <property type="entry name" value="MFS general substrate transporter"/>
    <property type="match status" value="1"/>
</dbReference>
<proteinExistence type="inferred from homology"/>
<dbReference type="Pfam" id="PF07690">
    <property type="entry name" value="MFS_1"/>
    <property type="match status" value="1"/>
</dbReference>
<dbReference type="PANTHER" id="PTHR11360:SF295">
    <property type="entry name" value="TRANSPORTER MCH4-RELATED"/>
    <property type="match status" value="1"/>
</dbReference>
<feature type="transmembrane region" description="Helical" evidence="4">
    <location>
        <begin position="224"/>
        <end position="244"/>
    </location>
</feature>
<keyword evidence="4" id="KW-1133">Transmembrane helix</keyword>
<feature type="transmembrane region" description="Helical" evidence="4">
    <location>
        <begin position="441"/>
        <end position="461"/>
    </location>
</feature>
<feature type="transmembrane region" description="Helical" evidence="4">
    <location>
        <begin position="403"/>
        <end position="429"/>
    </location>
</feature>
<evidence type="ECO:0000313" key="6">
    <source>
        <dbReference type="EMBL" id="SCW04595.1"/>
    </source>
</evidence>
<dbReference type="GO" id="GO:0022857">
    <property type="term" value="F:transmembrane transporter activity"/>
    <property type="evidence" value="ECO:0007669"/>
    <property type="project" value="InterPro"/>
</dbReference>
<evidence type="ECO:0000313" key="7">
    <source>
        <dbReference type="Proteomes" id="UP000190831"/>
    </source>
</evidence>
<feature type="domain" description="Major facilitator superfamily (MFS) profile" evidence="5">
    <location>
        <begin position="96"/>
        <end position="494"/>
    </location>
</feature>
<feature type="transmembrane region" description="Helical" evidence="4">
    <location>
        <begin position="95"/>
        <end position="116"/>
    </location>
</feature>
<dbReference type="PANTHER" id="PTHR11360">
    <property type="entry name" value="MONOCARBOXYLATE TRANSPORTER"/>
    <property type="match status" value="1"/>
</dbReference>
<evidence type="ECO:0000256" key="3">
    <source>
        <dbReference type="SAM" id="MobiDB-lite"/>
    </source>
</evidence>
<dbReference type="GO" id="GO:0016020">
    <property type="term" value="C:membrane"/>
    <property type="evidence" value="ECO:0007669"/>
    <property type="project" value="UniProtKB-SubCell"/>
</dbReference>
<feature type="transmembrane region" description="Helical" evidence="4">
    <location>
        <begin position="473"/>
        <end position="494"/>
    </location>
</feature>
<accession>A0A1G4ML64</accession>
<evidence type="ECO:0000256" key="2">
    <source>
        <dbReference type="ARBA" id="ARBA00006727"/>
    </source>
</evidence>
<keyword evidence="4" id="KW-0472">Membrane</keyword>
<gene>
    <name evidence="6" type="ORF">LAFE_0H17018G</name>
</gene>
<dbReference type="GO" id="GO:0032218">
    <property type="term" value="P:riboflavin transport"/>
    <property type="evidence" value="ECO:0007669"/>
    <property type="project" value="TreeGrafter"/>
</dbReference>
<comment type="similarity">
    <text evidence="2">Belongs to the major facilitator superfamily. Monocarboxylate porter (TC 2.A.1.13) family.</text>
</comment>
<dbReference type="AlphaFoldDB" id="A0A1G4ML64"/>
<feature type="transmembrane region" description="Helical" evidence="4">
    <location>
        <begin position="256"/>
        <end position="276"/>
    </location>
</feature>
<dbReference type="Proteomes" id="UP000190831">
    <property type="component" value="Chromosome H"/>
</dbReference>